<feature type="domain" description="Quercetin 2,3-dioxygenase C-terminal cupin" evidence="5">
    <location>
        <begin position="208"/>
        <end position="294"/>
    </location>
</feature>
<proteinExistence type="inferred from homology"/>
<dbReference type="Pfam" id="PF02678">
    <property type="entry name" value="Pirin"/>
    <property type="match status" value="1"/>
</dbReference>
<evidence type="ECO:0000313" key="7">
    <source>
        <dbReference type="Proteomes" id="UP001597012"/>
    </source>
</evidence>
<sequence>MKRKDFLKNALTGSMAALLGVSAKAKTIQKPEPAEHKKSNRSFDTNQVGYNHLPNKETKTMNTILHKADTRGDANHGWLHSKHTFSFANYHNPERMNFGVLRVLNDDTVSESRGFGAHPHRDMEIVSIPLEGDLKHQDNMGNETVIKSGDIQVMSAGTGVMHSEYNNSPEHPVKFLQIWVMPNKRNVTPRYDQITLNTADRKNKLQQVLSPNADDDGVWIHQNAWFNMTNLDDGNEVQYHLNDTENNGVYAFILKGNASINGQALNERDGFGIWDVESLDIKADSDTEILLMEVPMQLN</sequence>
<dbReference type="RefSeq" id="WP_379934088.1">
    <property type="nucleotide sequence ID" value="NZ_JBHTHY010000006.1"/>
</dbReference>
<organism evidence="6 7">
    <name type="scientific">Maribacter chungangensis</name>
    <dbReference type="NCBI Taxonomy" id="1069117"/>
    <lineage>
        <taxon>Bacteria</taxon>
        <taxon>Pseudomonadati</taxon>
        <taxon>Bacteroidota</taxon>
        <taxon>Flavobacteriia</taxon>
        <taxon>Flavobacteriales</taxon>
        <taxon>Flavobacteriaceae</taxon>
        <taxon>Maribacter</taxon>
    </lineage>
</organism>
<dbReference type="PANTHER" id="PTHR43212">
    <property type="entry name" value="QUERCETIN 2,3-DIOXYGENASE"/>
    <property type="match status" value="1"/>
</dbReference>
<evidence type="ECO:0000313" key="6">
    <source>
        <dbReference type="EMBL" id="MFD0797653.1"/>
    </source>
</evidence>
<dbReference type="InterPro" id="IPR041602">
    <property type="entry name" value="Quercetinase_C"/>
</dbReference>
<evidence type="ECO:0000256" key="2">
    <source>
        <dbReference type="RuleBase" id="RU003457"/>
    </source>
</evidence>
<dbReference type="InterPro" id="IPR014710">
    <property type="entry name" value="RmlC-like_jellyroll"/>
</dbReference>
<dbReference type="CDD" id="cd02910">
    <property type="entry name" value="cupin_Yhhw_N"/>
    <property type="match status" value="1"/>
</dbReference>
<dbReference type="PANTHER" id="PTHR43212:SF3">
    <property type="entry name" value="QUERCETIN 2,3-DIOXYGENASE"/>
    <property type="match status" value="1"/>
</dbReference>
<keyword evidence="7" id="KW-1185">Reference proteome</keyword>
<name>A0ABW3B4G2_9FLAO</name>
<gene>
    <name evidence="6" type="ORF">ACFQZJ_09285</name>
</gene>
<dbReference type="InterPro" id="IPR003829">
    <property type="entry name" value="Pirin_N_dom"/>
</dbReference>
<dbReference type="Pfam" id="PF17954">
    <property type="entry name" value="Pirin_C_2"/>
    <property type="match status" value="1"/>
</dbReference>
<reference evidence="7" key="1">
    <citation type="journal article" date="2019" name="Int. J. Syst. Evol. Microbiol.">
        <title>The Global Catalogue of Microorganisms (GCM) 10K type strain sequencing project: providing services to taxonomists for standard genome sequencing and annotation.</title>
        <authorList>
            <consortium name="The Broad Institute Genomics Platform"/>
            <consortium name="The Broad Institute Genome Sequencing Center for Infectious Disease"/>
            <person name="Wu L."/>
            <person name="Ma J."/>
        </authorList>
    </citation>
    <scope>NUCLEOTIDE SEQUENCE [LARGE SCALE GENOMIC DNA]</scope>
    <source>
        <strain evidence="7">CCUG 61948</strain>
    </source>
</reference>
<evidence type="ECO:0000256" key="3">
    <source>
        <dbReference type="SAM" id="MobiDB-lite"/>
    </source>
</evidence>
<dbReference type="Proteomes" id="UP001597012">
    <property type="component" value="Unassembled WGS sequence"/>
</dbReference>
<accession>A0ABW3B4G2</accession>
<evidence type="ECO:0000259" key="5">
    <source>
        <dbReference type="Pfam" id="PF17954"/>
    </source>
</evidence>
<dbReference type="EMBL" id="JBHTHY010000006">
    <property type="protein sequence ID" value="MFD0797653.1"/>
    <property type="molecule type" value="Genomic_DNA"/>
</dbReference>
<protein>
    <submittedName>
        <fullName evidence="6">Pirin family protein</fullName>
    </submittedName>
</protein>
<feature type="region of interest" description="Disordered" evidence="3">
    <location>
        <begin position="29"/>
        <end position="54"/>
    </location>
</feature>
<dbReference type="InterPro" id="IPR012093">
    <property type="entry name" value="Pirin"/>
</dbReference>
<feature type="domain" description="Pirin N-terminal" evidence="4">
    <location>
        <begin position="73"/>
        <end position="180"/>
    </location>
</feature>
<dbReference type="Gene3D" id="2.60.120.10">
    <property type="entry name" value="Jelly Rolls"/>
    <property type="match status" value="2"/>
</dbReference>
<comment type="similarity">
    <text evidence="1 2">Belongs to the pirin family.</text>
</comment>
<dbReference type="InterPro" id="IPR011051">
    <property type="entry name" value="RmlC_Cupin_sf"/>
</dbReference>
<evidence type="ECO:0000259" key="4">
    <source>
        <dbReference type="Pfam" id="PF02678"/>
    </source>
</evidence>
<comment type="caution">
    <text evidence="6">The sequence shown here is derived from an EMBL/GenBank/DDBJ whole genome shotgun (WGS) entry which is preliminary data.</text>
</comment>
<evidence type="ECO:0000256" key="1">
    <source>
        <dbReference type="ARBA" id="ARBA00008416"/>
    </source>
</evidence>
<dbReference type="SUPFAM" id="SSF51182">
    <property type="entry name" value="RmlC-like cupins"/>
    <property type="match status" value="1"/>
</dbReference>